<dbReference type="InterPro" id="IPR003140">
    <property type="entry name" value="PLipase/COase/thioEstase"/>
</dbReference>
<keyword evidence="2" id="KW-0378">Hydrolase</keyword>
<feature type="signal peptide" evidence="3">
    <location>
        <begin position="1"/>
        <end position="19"/>
    </location>
</feature>
<dbReference type="PANTHER" id="PTHR43037">
    <property type="entry name" value="UNNAMED PRODUCT-RELATED"/>
    <property type="match status" value="1"/>
</dbReference>
<keyword evidence="1 3" id="KW-0732">Signal</keyword>
<reference evidence="5" key="1">
    <citation type="submission" date="2021-01" db="EMBL/GenBank/DDBJ databases">
        <authorList>
            <person name="Corre E."/>
            <person name="Pelletier E."/>
            <person name="Niang G."/>
            <person name="Scheremetjew M."/>
            <person name="Finn R."/>
            <person name="Kale V."/>
            <person name="Holt S."/>
            <person name="Cochrane G."/>
            <person name="Meng A."/>
            <person name="Brown T."/>
            <person name="Cohen L."/>
        </authorList>
    </citation>
    <scope>NUCLEOTIDE SEQUENCE</scope>
    <source>
        <strain evidence="5">CCMP722</strain>
    </source>
</reference>
<evidence type="ECO:0000256" key="1">
    <source>
        <dbReference type="ARBA" id="ARBA00022729"/>
    </source>
</evidence>
<dbReference type="InterPro" id="IPR050955">
    <property type="entry name" value="Plant_Biomass_Hydrol_Est"/>
</dbReference>
<dbReference type="InterPro" id="IPR029058">
    <property type="entry name" value="AB_hydrolase_fold"/>
</dbReference>
<feature type="domain" description="Phospholipase/carboxylesterase/thioesterase" evidence="4">
    <location>
        <begin position="37"/>
        <end position="210"/>
    </location>
</feature>
<accession>A0A7S0RX35</accession>
<evidence type="ECO:0000256" key="3">
    <source>
        <dbReference type="SAM" id="SignalP"/>
    </source>
</evidence>
<dbReference type="Pfam" id="PF02230">
    <property type="entry name" value="Abhydrolase_2"/>
    <property type="match status" value="1"/>
</dbReference>
<proteinExistence type="predicted"/>
<dbReference type="SUPFAM" id="SSF53474">
    <property type="entry name" value="alpha/beta-Hydrolases"/>
    <property type="match status" value="1"/>
</dbReference>
<feature type="chain" id="PRO_5031212235" description="Phospholipase/carboxylesterase/thioesterase domain-containing protein" evidence="3">
    <location>
        <begin position="20"/>
        <end position="275"/>
    </location>
</feature>
<evidence type="ECO:0000259" key="4">
    <source>
        <dbReference type="Pfam" id="PF02230"/>
    </source>
</evidence>
<sequence length="275" mass="29398">MKLAIAILLAFVLATPVQGYSTHVSRGHGEREVLIGVPESSPTSLLVMLHGFLSNGQAIFNKMTRVSSVEALEYLDEKRMLTAAPTGNLDQKGFTHWKATKGCCGTLLASEQNYTEDPQYVRDLATSLLSEYPSISRESVFVLGFSNGGFLAQRVACLHSDLFSAIVSMAGMQVHATADAPNVCAPTHPASALLIHGVEDKVIPYGGGSTVWAPFPSSEASVEQWAEAKGCPVPVPDAPYARINLLTKDEDLETEKLMLTECGSGDGSLRPLVCS</sequence>
<gene>
    <name evidence="5" type="ORF">POBO1169_LOCUS19069</name>
</gene>
<organism evidence="5">
    <name type="scientific">Pyramimonas obovata</name>
    <dbReference type="NCBI Taxonomy" id="1411642"/>
    <lineage>
        <taxon>Eukaryota</taxon>
        <taxon>Viridiplantae</taxon>
        <taxon>Chlorophyta</taxon>
        <taxon>Pyramimonadophyceae</taxon>
        <taxon>Pyramimonadales</taxon>
        <taxon>Pyramimonadaceae</taxon>
        <taxon>Pyramimonas</taxon>
        <taxon>Pyramimonas incertae sedis</taxon>
    </lineage>
</organism>
<name>A0A7S0RX35_9CHLO</name>
<dbReference type="Gene3D" id="3.40.50.1820">
    <property type="entry name" value="alpha/beta hydrolase"/>
    <property type="match status" value="1"/>
</dbReference>
<evidence type="ECO:0000256" key="2">
    <source>
        <dbReference type="ARBA" id="ARBA00022801"/>
    </source>
</evidence>
<dbReference type="EMBL" id="HBFA01038114">
    <property type="protein sequence ID" value="CAD8689354.1"/>
    <property type="molecule type" value="Transcribed_RNA"/>
</dbReference>
<dbReference type="PANTHER" id="PTHR43037:SF5">
    <property type="entry name" value="FERULOYL ESTERASE"/>
    <property type="match status" value="1"/>
</dbReference>
<evidence type="ECO:0000313" key="5">
    <source>
        <dbReference type="EMBL" id="CAD8689354.1"/>
    </source>
</evidence>
<protein>
    <recommendedName>
        <fullName evidence="4">Phospholipase/carboxylesterase/thioesterase domain-containing protein</fullName>
    </recommendedName>
</protein>
<dbReference type="GO" id="GO:0016787">
    <property type="term" value="F:hydrolase activity"/>
    <property type="evidence" value="ECO:0007669"/>
    <property type="project" value="UniProtKB-KW"/>
</dbReference>
<dbReference type="AlphaFoldDB" id="A0A7S0RX35"/>